<reference evidence="1" key="1">
    <citation type="submission" date="2024-09" db="EMBL/GenBank/DDBJ databases">
        <title>Draft Genome Sequences of Neofusicoccum parvum.</title>
        <authorList>
            <person name="Ashida A."/>
            <person name="Camagna M."/>
            <person name="Tanaka A."/>
            <person name="Takemoto D."/>
        </authorList>
    </citation>
    <scope>NUCLEOTIDE SEQUENCE</scope>
    <source>
        <strain evidence="1">PPO83</strain>
    </source>
</reference>
<dbReference type="Proteomes" id="UP001165186">
    <property type="component" value="Unassembled WGS sequence"/>
</dbReference>
<accession>A0ACB5RW29</accession>
<protein>
    <submittedName>
        <fullName evidence="1">Exportin-t</fullName>
    </submittedName>
</protein>
<evidence type="ECO:0000313" key="2">
    <source>
        <dbReference type="Proteomes" id="UP001165186"/>
    </source>
</evidence>
<proteinExistence type="predicted"/>
<sequence length="967" mass="108042">MEAQVENAIQIAWNPAADYELKTQAINFLNQLRAEPTQAWQVCLLLFTRDPRPNEVVRHFALEVVNNAVQTQRLDPASLLFIRDSMLQYIRTIYQQPTPDQIDTPHIQNKVTQTITYLFTALYAQGWESFFEDFRALASEDNFPATMLYLRVLGSVHDEIADVLMSRSPEESKRNAELKDLVRARDAQNISLSWQGILSRWRQTDLSLIEWCLKTVSRWVNWIDISLVVNDGMLHNLFEIAGQQGVMSSETPEGRVRDAAIDTFTETVGKKMKAPDKVQLIAFLNLGNVVGQLIASPSLADQSISTYDNDLAEAVAKLVNTTMFDIVKAIDTDSADDATRQQANELLSAFVPYLLRFFSDEYDEICSTVIPSLTDLLTLFRKIVKSKGALPSEYASMLSPILEAIVAKMKYDSTASWGDEDEQTDEAEFQELRKRLHVLQQQVAAIDENLYIETLSNKIALILSTYDQPNSDVASSDEFPVIPLQYMEICVRYSAFFEQNGSLIPKVLENLVRLIHSSHRKLKLRSWYLFYRFVKPLRQQIGPVSQTVIQAIGDLLSIKAELPDDNDDDDMSSEDNGQSADATFNSQLYLFEAIGCMASPSSVPVESKIIYCREVLNPLFADLEQNLGPAKSGDERAIVQVHHLIEAIGTLARGFSDWMPGASGAPPANEVSEEFSRAAEVILVALESLTSSMTIRTGARFAFSRLIGVLGSRVLQQLPRWIDGLLSQSSTKDEMATFLRLLDQVVFGFKTEIFNMLDSLLAPLLQRVFAGLAEPTTGTDDEIQLAELRREYLNFLLIILTNDLGAVFISSANQATFDTIITTIEHFARDPTDYPTARLAISVLTRMTAVWGGPDIALNSGNPPAPTLPGFDHFAMTRFSPLSWSVPASQGFNSKDPQARQVLGELGGMQIEILKKTGDVYLQNLRQELSNMGVDQQGLDEYLGALTTKGEKGFKQFFQQFVGRAAS</sequence>
<organism evidence="1 2">
    <name type="scientific">Neofusicoccum parvum</name>
    <dbReference type="NCBI Taxonomy" id="310453"/>
    <lineage>
        <taxon>Eukaryota</taxon>
        <taxon>Fungi</taxon>
        <taxon>Dikarya</taxon>
        <taxon>Ascomycota</taxon>
        <taxon>Pezizomycotina</taxon>
        <taxon>Dothideomycetes</taxon>
        <taxon>Dothideomycetes incertae sedis</taxon>
        <taxon>Botryosphaeriales</taxon>
        <taxon>Botryosphaeriaceae</taxon>
        <taxon>Neofusicoccum</taxon>
    </lineage>
</organism>
<dbReference type="EMBL" id="BSXG01000015">
    <property type="protein sequence ID" value="GME24714.1"/>
    <property type="molecule type" value="Genomic_DNA"/>
</dbReference>
<comment type="caution">
    <text evidence="1">The sequence shown here is derived from an EMBL/GenBank/DDBJ whole genome shotgun (WGS) entry which is preliminary data.</text>
</comment>
<gene>
    <name evidence="1" type="primary">g5855</name>
    <name evidence="1" type="ORF">NpPPO83_00005855</name>
</gene>
<keyword evidence="2" id="KW-1185">Reference proteome</keyword>
<evidence type="ECO:0000313" key="1">
    <source>
        <dbReference type="EMBL" id="GME24714.1"/>
    </source>
</evidence>
<name>A0ACB5RW29_9PEZI</name>